<dbReference type="EMBL" id="CP003789">
    <property type="protein sequence ID" value="AGA64511.1"/>
    <property type="molecule type" value="Genomic_DNA"/>
</dbReference>
<proteinExistence type="predicted"/>
<dbReference type="Proteomes" id="UP000010799">
    <property type="component" value="Chromosome"/>
</dbReference>
<accession>L0EVX2</accession>
<reference evidence="1 2" key="1">
    <citation type="journal article" date="2012" name="Stand. Genomic Sci.">
        <title>Complete genome sequence of Liberibacter crescens BT-1.</title>
        <authorList>
            <person name="Leonard M.T."/>
            <person name="Fagen J.R."/>
            <person name="Davis-Richardson A.G."/>
            <person name="Davis M.J."/>
            <person name="Triplett E.W."/>
        </authorList>
    </citation>
    <scope>NUCLEOTIDE SEQUENCE [LARGE SCALE GENOMIC DNA]</scope>
    <source>
        <strain evidence="1 2">BT-1</strain>
    </source>
</reference>
<name>L0EVX2_LIBCB</name>
<evidence type="ECO:0000313" key="2">
    <source>
        <dbReference type="Proteomes" id="UP000010799"/>
    </source>
</evidence>
<dbReference type="PATRIC" id="fig|1215343.11.peg.529"/>
<protein>
    <submittedName>
        <fullName evidence="1">Uncharacterized protein</fullName>
    </submittedName>
</protein>
<evidence type="ECO:0000313" key="1">
    <source>
        <dbReference type="EMBL" id="AGA64511.1"/>
    </source>
</evidence>
<dbReference type="KEGG" id="lcc:B488_05190"/>
<dbReference type="STRING" id="1215343.B488_05190"/>
<sequence>MPYTGNIYSLPAGTKAKSGDVVRSDSWNNTSEDLAEAQNAKRPVNAGGTGASTAEEARKNLNVPAIGDVLPITGGTVKGDLVITGNETVNGNLGVTGNETINGILTVLGAIISKGDLVITGNETVNGNLGVTGNETINGILTVLGSIISKGDLSGSVNLIVQQGPSGGNWQIVFKDNTGANRAVIYFDPTGNFLVIEKRSPDGKTIETKLDMSKGTVNITGNLNVTGNLIVNGRIIA</sequence>
<dbReference type="HOGENOM" id="CLU_1169544_0_0_5"/>
<gene>
    <name evidence="1" type="ordered locus">B488_05190</name>
</gene>
<organism evidence="1 2">
    <name type="scientific">Liberibacter crescens (strain BT-1)</name>
    <dbReference type="NCBI Taxonomy" id="1215343"/>
    <lineage>
        <taxon>Bacteria</taxon>
        <taxon>Pseudomonadati</taxon>
        <taxon>Pseudomonadota</taxon>
        <taxon>Alphaproteobacteria</taxon>
        <taxon>Hyphomicrobiales</taxon>
        <taxon>Rhizobiaceae</taxon>
        <taxon>Liberibacter</taxon>
    </lineage>
</organism>
<keyword evidence="2" id="KW-1185">Reference proteome</keyword>
<dbReference type="RefSeq" id="WP_015272938.1">
    <property type="nucleotide sequence ID" value="NC_019907.1"/>
</dbReference>
<dbReference type="AlphaFoldDB" id="L0EVX2"/>